<proteinExistence type="predicted"/>
<organism evidence="2 3">
    <name type="scientific">Candidatus Tanganyikabacteria bacterium</name>
    <dbReference type="NCBI Taxonomy" id="2961651"/>
    <lineage>
        <taxon>Bacteria</taxon>
        <taxon>Bacillati</taxon>
        <taxon>Candidatus Sericytochromatia</taxon>
        <taxon>Candidatus Tanganyikabacteria</taxon>
    </lineage>
</organism>
<accession>A0A937X488</accession>
<dbReference type="Proteomes" id="UP000703893">
    <property type="component" value="Unassembled WGS sequence"/>
</dbReference>
<evidence type="ECO:0000313" key="3">
    <source>
        <dbReference type="Proteomes" id="UP000703893"/>
    </source>
</evidence>
<feature type="non-terminal residue" evidence="2">
    <location>
        <position position="1"/>
    </location>
</feature>
<gene>
    <name evidence="2" type="ORF">FJZ00_07710</name>
</gene>
<sequence>YPCGADKRFLEHFGIETEALEAFIRTGAGDAEIALWCLENAERKPAEVGPEYLRKILGPVAEDRRDYFNEALADMKKERPDLDFGGATNFNRMICIEEGHPIPELSTSA</sequence>
<dbReference type="AlphaFoldDB" id="A0A937X488"/>
<evidence type="ECO:0000313" key="2">
    <source>
        <dbReference type="EMBL" id="MBM3275023.1"/>
    </source>
</evidence>
<evidence type="ECO:0000259" key="1">
    <source>
        <dbReference type="Pfam" id="PF16798"/>
    </source>
</evidence>
<dbReference type="InterPro" id="IPR031849">
    <property type="entry name" value="DUF5069"/>
</dbReference>
<protein>
    <submittedName>
        <fullName evidence="2">DUF5069 domain-containing protein</fullName>
    </submittedName>
</protein>
<feature type="domain" description="DUF5069" evidence="1">
    <location>
        <begin position="1"/>
        <end position="90"/>
    </location>
</feature>
<name>A0A937X488_9BACT</name>
<comment type="caution">
    <text evidence="2">The sequence shown here is derived from an EMBL/GenBank/DDBJ whole genome shotgun (WGS) entry which is preliminary data.</text>
</comment>
<dbReference type="Pfam" id="PF16798">
    <property type="entry name" value="DUF5069"/>
    <property type="match status" value="1"/>
</dbReference>
<dbReference type="EMBL" id="VGJX01000415">
    <property type="protein sequence ID" value="MBM3275023.1"/>
    <property type="molecule type" value="Genomic_DNA"/>
</dbReference>
<reference evidence="2 3" key="1">
    <citation type="submission" date="2019-03" db="EMBL/GenBank/DDBJ databases">
        <title>Lake Tanganyika Metagenome-Assembled Genomes (MAGs).</title>
        <authorList>
            <person name="Tran P."/>
        </authorList>
    </citation>
    <scope>NUCLEOTIDE SEQUENCE [LARGE SCALE GENOMIC DNA]</scope>
    <source>
        <strain evidence="2">K_DeepCast_65m_m2_236</strain>
    </source>
</reference>